<evidence type="ECO:0000313" key="3">
    <source>
        <dbReference type="Proteomes" id="UP000256970"/>
    </source>
</evidence>
<dbReference type="EMBL" id="FNXT01000707">
    <property type="protein sequence ID" value="SZX66500.1"/>
    <property type="molecule type" value="Genomic_DNA"/>
</dbReference>
<evidence type="ECO:0000313" key="2">
    <source>
        <dbReference type="EMBL" id="SZX74328.1"/>
    </source>
</evidence>
<proteinExistence type="predicted"/>
<reference evidence="1 3" key="1">
    <citation type="submission" date="2016-10" db="EMBL/GenBank/DDBJ databases">
        <authorList>
            <person name="Cai Z."/>
        </authorList>
    </citation>
    <scope>NUCLEOTIDE SEQUENCE [LARGE SCALE GENOMIC DNA]</scope>
</reference>
<name>A0A383VNM6_TETOB</name>
<keyword evidence="3" id="KW-1185">Reference proteome</keyword>
<protein>
    <submittedName>
        <fullName evidence="1">Uncharacterized protein</fullName>
    </submittedName>
</protein>
<organism evidence="1 3">
    <name type="scientific">Tetradesmus obliquus</name>
    <name type="common">Green alga</name>
    <name type="synonym">Acutodesmus obliquus</name>
    <dbReference type="NCBI Taxonomy" id="3088"/>
    <lineage>
        <taxon>Eukaryota</taxon>
        <taxon>Viridiplantae</taxon>
        <taxon>Chlorophyta</taxon>
        <taxon>core chlorophytes</taxon>
        <taxon>Chlorophyceae</taxon>
        <taxon>CS clade</taxon>
        <taxon>Sphaeropleales</taxon>
        <taxon>Scenedesmaceae</taxon>
        <taxon>Tetradesmus</taxon>
    </lineage>
</organism>
<dbReference type="STRING" id="3088.A0A383VNM6"/>
<dbReference type="EMBL" id="FNXT01001212">
    <property type="protein sequence ID" value="SZX74328.1"/>
    <property type="molecule type" value="Genomic_DNA"/>
</dbReference>
<sequence length="425" mass="42630">MLGYVWKDLKGQGQPAIDVLRSGLSMQPDPSRGLDSARLNLALSEVFAAEHNWGEAAACSQAAAAAAAAEGAAAADLAGLARLAAARTLLVAGRDADAAAAVATTGSKEDAVQLAHQLMVRHATAPLLPDAAAAASQQLQQALSSSSSSSSGGGARGVLLAVSHKVAGDLALAQGELDAASGSFAAAQQLLDSSSSSDSSDSSDSKVLVFEADPSSCLSSRLQQEVAADVALGAAQVCMARKEWEASEEHLSAALAAAEAAGGEAGPGLAPVLLLLGTGYARSARVMFAEGLLREAAKVLGAAEPSRLVDKAASSSRQLAHPSLAAAVAWRYCQLLTALPNRGAEATTWGDAARTLWQHAGGGFVVQGASQGSGSSSFSSLQEVLGDDVALTGKGQHGHGRGAVVSLLLRRLLPVVPPVDAPGSQ</sequence>
<evidence type="ECO:0000313" key="1">
    <source>
        <dbReference type="EMBL" id="SZX66500.1"/>
    </source>
</evidence>
<accession>A0A383VNM6</accession>
<gene>
    <name evidence="2" type="ORF">BQ4739_LOCUS14616</name>
    <name evidence="1" type="ORF">BQ4739_LOCUS6909</name>
</gene>
<dbReference type="AlphaFoldDB" id="A0A383VNM6"/>
<dbReference type="Proteomes" id="UP000256970">
    <property type="component" value="Unassembled WGS sequence"/>
</dbReference>